<dbReference type="AlphaFoldDB" id="A0A6P0U8P1"/>
<comment type="caution">
    <text evidence="4">The sequence shown here is derived from an EMBL/GenBank/DDBJ whole genome shotgun (WGS) entry which is preliminary data.</text>
</comment>
<keyword evidence="1 4" id="KW-0378">Hydrolase</keyword>
<evidence type="ECO:0000313" key="5">
    <source>
        <dbReference type="Proteomes" id="UP000468443"/>
    </source>
</evidence>
<evidence type="ECO:0000259" key="3">
    <source>
        <dbReference type="Pfam" id="PF20434"/>
    </source>
</evidence>
<proteinExistence type="predicted"/>
<dbReference type="PANTHER" id="PTHR48081:SF13">
    <property type="entry name" value="ALPHA_BETA HYDROLASE"/>
    <property type="match status" value="1"/>
</dbReference>
<dbReference type="GO" id="GO:0016787">
    <property type="term" value="F:hydrolase activity"/>
    <property type="evidence" value="ECO:0007669"/>
    <property type="project" value="UniProtKB-KW"/>
</dbReference>
<name>A0A6P0U8P1_9FLAO</name>
<dbReference type="SUPFAM" id="SSF53474">
    <property type="entry name" value="alpha/beta-Hydrolases"/>
    <property type="match status" value="1"/>
</dbReference>
<dbReference type="InterPro" id="IPR049492">
    <property type="entry name" value="BD-FAE-like_dom"/>
</dbReference>
<gene>
    <name evidence="4" type="ORF">GWK09_03825</name>
</gene>
<feature type="region of interest" description="Disordered" evidence="2">
    <location>
        <begin position="1"/>
        <end position="26"/>
    </location>
</feature>
<dbReference type="Gene3D" id="3.40.50.1820">
    <property type="entry name" value="alpha/beta hydrolase"/>
    <property type="match status" value="1"/>
</dbReference>
<dbReference type="PANTHER" id="PTHR48081">
    <property type="entry name" value="AB HYDROLASE SUPERFAMILY PROTEIN C4A8.06C"/>
    <property type="match status" value="1"/>
</dbReference>
<feature type="domain" description="BD-FAE-like" evidence="3">
    <location>
        <begin position="48"/>
        <end position="246"/>
    </location>
</feature>
<feature type="compositionally biased region" description="Polar residues" evidence="2">
    <location>
        <begin position="1"/>
        <end position="13"/>
    </location>
</feature>
<dbReference type="InterPro" id="IPR050300">
    <property type="entry name" value="GDXG_lipolytic_enzyme"/>
</dbReference>
<accession>A0A6P0U8P1</accession>
<evidence type="ECO:0000313" key="4">
    <source>
        <dbReference type="EMBL" id="NER09631.1"/>
    </source>
</evidence>
<keyword evidence="5" id="KW-1185">Reference proteome</keyword>
<protein>
    <submittedName>
        <fullName evidence="4">Alpha/beta hydrolase fold domain-containing protein</fullName>
    </submittedName>
</protein>
<dbReference type="InterPro" id="IPR029058">
    <property type="entry name" value="AB_hydrolase_fold"/>
</dbReference>
<reference evidence="4 5" key="1">
    <citation type="submission" date="2020-01" db="EMBL/GenBank/DDBJ databases">
        <title>Muriicola jejuensis KCTC 22299.</title>
        <authorList>
            <person name="Wang G."/>
        </authorList>
    </citation>
    <scope>NUCLEOTIDE SEQUENCE [LARGE SCALE GENOMIC DNA]</scope>
    <source>
        <strain evidence="4 5">KCTC 22299</strain>
    </source>
</reference>
<evidence type="ECO:0000256" key="1">
    <source>
        <dbReference type="ARBA" id="ARBA00022801"/>
    </source>
</evidence>
<organism evidence="4 5">
    <name type="scientific">Muriicola jejuensis</name>
    <dbReference type="NCBI Taxonomy" id="504488"/>
    <lineage>
        <taxon>Bacteria</taxon>
        <taxon>Pseudomonadati</taxon>
        <taxon>Bacteroidota</taxon>
        <taxon>Flavobacteriia</taxon>
        <taxon>Flavobacteriales</taxon>
        <taxon>Flavobacteriaceae</taxon>
        <taxon>Muriicola</taxon>
    </lineage>
</organism>
<dbReference type="EMBL" id="JAABOP010000001">
    <property type="protein sequence ID" value="NER09631.1"/>
    <property type="molecule type" value="Genomic_DNA"/>
</dbReference>
<dbReference type="Pfam" id="PF20434">
    <property type="entry name" value="BD-FAE"/>
    <property type="match status" value="1"/>
</dbReference>
<evidence type="ECO:0000256" key="2">
    <source>
        <dbReference type="SAM" id="MobiDB-lite"/>
    </source>
</evidence>
<sequence length="289" mass="31858">MIGMISCSSSEVETSPKQEDNQEEQPLPLTATTLTDVAYGQHPQQKYDLYLPADRSSSRTKVLVLVHGGGWIEGDKSSMTPFIDLIKERHPDHAIVNMNYVLATPVPVVPAFPNQFLDIDRVVEKLVAEKEALQILPEFGMIGTSAGAHLSLMYDFVYDEGDRIKFVVDIVGPTDFTHPFFSEDPNFELALSLFVDESQYPTGTDYAKATSPVFQVNPQSSPVALFYGDQDPLVPLDNGVALDSALTANGIPHDFTIYSGGHGDDWGEADILDLQEKISGFIREYLLVD</sequence>
<dbReference type="Proteomes" id="UP000468443">
    <property type="component" value="Unassembled WGS sequence"/>
</dbReference>